<dbReference type="PANTHER" id="PTHR47396:SF1">
    <property type="entry name" value="ATP-DEPENDENT HELICASE IRC3-RELATED"/>
    <property type="match status" value="1"/>
</dbReference>
<dbReference type="GO" id="GO:0016787">
    <property type="term" value="F:hydrolase activity"/>
    <property type="evidence" value="ECO:0007669"/>
    <property type="project" value="InterPro"/>
</dbReference>
<evidence type="ECO:0000313" key="3">
    <source>
        <dbReference type="Proteomes" id="UP000199032"/>
    </source>
</evidence>
<dbReference type="InterPro" id="IPR006935">
    <property type="entry name" value="Helicase/UvrB_N"/>
</dbReference>
<dbReference type="STRING" id="1742972.COMA1_80104"/>
<proteinExistence type="predicted"/>
<keyword evidence="3" id="KW-1185">Reference proteome</keyword>
<dbReference type="EMBL" id="CZQA01000014">
    <property type="protein sequence ID" value="CUS39601.1"/>
    <property type="molecule type" value="Genomic_DNA"/>
</dbReference>
<dbReference type="GO" id="GO:0003677">
    <property type="term" value="F:DNA binding"/>
    <property type="evidence" value="ECO:0007669"/>
    <property type="project" value="InterPro"/>
</dbReference>
<organism evidence="2 3">
    <name type="scientific">Candidatus Nitrospira nitrosa</name>
    <dbReference type="NCBI Taxonomy" id="1742972"/>
    <lineage>
        <taxon>Bacteria</taxon>
        <taxon>Pseudomonadati</taxon>
        <taxon>Nitrospirota</taxon>
        <taxon>Nitrospiria</taxon>
        <taxon>Nitrospirales</taxon>
        <taxon>Nitrospiraceae</taxon>
        <taxon>Nitrospira</taxon>
    </lineage>
</organism>
<dbReference type="InterPro" id="IPR014001">
    <property type="entry name" value="Helicase_ATP-bd"/>
</dbReference>
<dbReference type="Pfam" id="PF00271">
    <property type="entry name" value="Helicase_C"/>
    <property type="match status" value="1"/>
</dbReference>
<sequence>MPTPEDKAREQIDRALEQSGWKVQDTKSANLHAGRGVVLRNFPLVSGHGFADYLLYIDGKAAGVIEAKKEGVTLIGVEVQAEKYSKGLPSDLPAHVRPLPFLYQSTGVETRFTNGLDPHPRSRPVFSFHRPETLASFMPHHDEVPKDLHGASLAAETATTLRGRLKTLPSLSTTGLWPAQITAITNLEQSMAQDRPRALIQMATGSGKTFTAINFIYRLIKFGGAKRVLFLVDRGNLGDQTLKEFQQYVSPYNNFKFTEEFIVQRLAGNTLDTTARVCISTIQRMYSMLKGRELSDEDEEASVSDLERLFKKPDPLDYNPSIPIETFDIIVTDECHRSIYNLWAQVLEYFDAHLIGLTATPNKQTFGFFNQNLVMEYNHEQAVADGVNVNYDVYRIRTAITQTGSTVEAGYSVQLMNRETRTKRWERLDDDFAYDPDQLDRDVVAPDQIRTIVKAFRDKLFTDIFPGRTEVPKTLVFAKDDAHAENIVEILREEFGKGNEFAQKITYRTTGVSPKDLIKSFRNSYHPRIAVTVDMIATGTDIKPVEIVVFMRAVKSRTFFEQMKGRGVRVIKPDDLKAVTPDATTKDHFVIVDTVGVCEQDKTDARPMEKKPDVAFEKLLQAVALGNTEEDVLTSIAGRLARMEHRITKADEQAIRKASGGFSLKDLSRSLVEAVNPDRQEERATQQFGTSKPTEQQIQQVATKLIQTAAKPFHDPKFRELLVEIKKKNELTIDHVSQDQVIEAGFSAGALARARTIVQSFEQFITQHKDEITALQVLYSKPYKQRLKFEDIKDLANAIEKPPYLWNESQLWQAYAALEKSKVKGTSGKRILTDLVSLVRFATHQDNELVPFPEKVNANFNAWLGEQEGRGRKFTDEQRQWLSMIRDHIAANMGVESDDFEYAPFSQAGGLGKAYRLFPDGLQTIIESLNMALVA</sequence>
<dbReference type="Pfam" id="PF08463">
    <property type="entry name" value="EcoEI_R_C"/>
    <property type="match status" value="1"/>
</dbReference>
<dbReference type="InterPro" id="IPR001650">
    <property type="entry name" value="Helicase_C-like"/>
</dbReference>
<accession>A0A0S4LPT2</accession>
<gene>
    <name evidence="2" type="ORF">COMA1_80104</name>
</gene>
<dbReference type="PROSITE" id="PS51192">
    <property type="entry name" value="HELICASE_ATP_BIND_1"/>
    <property type="match status" value="1"/>
</dbReference>
<protein>
    <submittedName>
        <fullName evidence="2">Type III restriction protein res subunit</fullName>
    </submittedName>
</protein>
<dbReference type="SMART" id="SM00487">
    <property type="entry name" value="DEXDc"/>
    <property type="match status" value="1"/>
</dbReference>
<dbReference type="GO" id="GO:0005524">
    <property type="term" value="F:ATP binding"/>
    <property type="evidence" value="ECO:0007669"/>
    <property type="project" value="InterPro"/>
</dbReference>
<dbReference type="PANTHER" id="PTHR47396">
    <property type="entry name" value="TYPE I RESTRICTION ENZYME ECOKI R PROTEIN"/>
    <property type="match status" value="1"/>
</dbReference>
<dbReference type="InterPro" id="IPR050742">
    <property type="entry name" value="Helicase_Restrict-Modif_Enz"/>
</dbReference>
<name>A0A0S4LPT2_9BACT</name>
<evidence type="ECO:0000313" key="2">
    <source>
        <dbReference type="EMBL" id="CUS39601.1"/>
    </source>
</evidence>
<dbReference type="AlphaFoldDB" id="A0A0S4LPT2"/>
<dbReference type="RefSeq" id="WP_090751295.1">
    <property type="nucleotide sequence ID" value="NZ_CZQA01000014.1"/>
</dbReference>
<feature type="domain" description="Helicase ATP-binding" evidence="1">
    <location>
        <begin position="189"/>
        <end position="379"/>
    </location>
</feature>
<dbReference type="Gene3D" id="3.40.50.300">
    <property type="entry name" value="P-loop containing nucleotide triphosphate hydrolases"/>
    <property type="match status" value="2"/>
</dbReference>
<dbReference type="GO" id="GO:0005829">
    <property type="term" value="C:cytosol"/>
    <property type="evidence" value="ECO:0007669"/>
    <property type="project" value="TreeGrafter"/>
</dbReference>
<dbReference type="Proteomes" id="UP000199032">
    <property type="component" value="Unassembled WGS sequence"/>
</dbReference>
<dbReference type="OrthoDB" id="9758243at2"/>
<dbReference type="InterPro" id="IPR013670">
    <property type="entry name" value="EcoEI_R_C_dom"/>
</dbReference>
<dbReference type="SUPFAM" id="SSF52540">
    <property type="entry name" value="P-loop containing nucleoside triphosphate hydrolases"/>
    <property type="match status" value="1"/>
</dbReference>
<reference evidence="2 3" key="1">
    <citation type="submission" date="2015-10" db="EMBL/GenBank/DDBJ databases">
        <authorList>
            <person name="Gilbert D.G."/>
        </authorList>
    </citation>
    <scope>NUCLEOTIDE SEQUENCE [LARGE SCALE GENOMIC DNA]</scope>
    <source>
        <strain evidence="2">COMA1</strain>
    </source>
</reference>
<evidence type="ECO:0000259" key="1">
    <source>
        <dbReference type="PROSITE" id="PS51192"/>
    </source>
</evidence>
<dbReference type="GO" id="GO:0006304">
    <property type="term" value="P:DNA modification"/>
    <property type="evidence" value="ECO:0007669"/>
    <property type="project" value="InterPro"/>
</dbReference>
<dbReference type="Pfam" id="PF04851">
    <property type="entry name" value="ResIII"/>
    <property type="match status" value="1"/>
</dbReference>
<dbReference type="CDD" id="cd18032">
    <property type="entry name" value="DEXHc_RE_I_III_res"/>
    <property type="match status" value="1"/>
</dbReference>
<dbReference type="CDD" id="cd18799">
    <property type="entry name" value="SF2_C_EcoAI-like"/>
    <property type="match status" value="1"/>
</dbReference>
<dbReference type="InterPro" id="IPR027417">
    <property type="entry name" value="P-loop_NTPase"/>
</dbReference>
<dbReference type="Gene3D" id="3.90.1570.30">
    <property type="match status" value="1"/>
</dbReference>